<dbReference type="Proteomes" id="UP000263094">
    <property type="component" value="Unassembled WGS sequence"/>
</dbReference>
<name>A0A372MAP0_9ACTN</name>
<evidence type="ECO:0008006" key="5">
    <source>
        <dbReference type="Google" id="ProtNLM"/>
    </source>
</evidence>
<evidence type="ECO:0000313" key="4">
    <source>
        <dbReference type="Proteomes" id="UP000263094"/>
    </source>
</evidence>
<accession>A0A372MAP0</accession>
<gene>
    <name evidence="3" type="ORF">DY218_04120</name>
</gene>
<feature type="transmembrane region" description="Helical" evidence="2">
    <location>
        <begin position="68"/>
        <end position="89"/>
    </location>
</feature>
<evidence type="ECO:0000256" key="2">
    <source>
        <dbReference type="SAM" id="Phobius"/>
    </source>
</evidence>
<feature type="transmembrane region" description="Helical" evidence="2">
    <location>
        <begin position="35"/>
        <end position="56"/>
    </location>
</feature>
<keyword evidence="2" id="KW-0472">Membrane</keyword>
<evidence type="ECO:0000313" key="3">
    <source>
        <dbReference type="EMBL" id="RFU87951.1"/>
    </source>
</evidence>
<keyword evidence="4" id="KW-1185">Reference proteome</keyword>
<evidence type="ECO:0000256" key="1">
    <source>
        <dbReference type="SAM" id="MobiDB-lite"/>
    </source>
</evidence>
<proteinExistence type="predicted"/>
<dbReference type="AlphaFoldDB" id="A0A372MAP0"/>
<feature type="region of interest" description="Disordered" evidence="1">
    <location>
        <begin position="133"/>
        <end position="152"/>
    </location>
</feature>
<comment type="caution">
    <text evidence="3">The sequence shown here is derived from an EMBL/GenBank/DDBJ whole genome shotgun (WGS) entry which is preliminary data.</text>
</comment>
<feature type="transmembrane region" description="Helical" evidence="2">
    <location>
        <begin position="96"/>
        <end position="115"/>
    </location>
</feature>
<feature type="transmembrane region" description="Helical" evidence="2">
    <location>
        <begin position="199"/>
        <end position="218"/>
    </location>
</feature>
<protein>
    <recommendedName>
        <fullName evidence="5">DUF3592 domain-containing protein</fullName>
    </recommendedName>
</protein>
<reference evidence="3 4" key="1">
    <citation type="submission" date="2018-08" db="EMBL/GenBank/DDBJ databases">
        <title>Isolation, diversity and antifungal activity of Actinobacteria from wheat.</title>
        <authorList>
            <person name="Han C."/>
        </authorList>
    </citation>
    <scope>NUCLEOTIDE SEQUENCE [LARGE SCALE GENOMIC DNA]</scope>
    <source>
        <strain evidence="3 4">NEAU-YY421</strain>
    </source>
</reference>
<organism evidence="3 4">
    <name type="scientific">Streptomyces triticagri</name>
    <dbReference type="NCBI Taxonomy" id="2293568"/>
    <lineage>
        <taxon>Bacteria</taxon>
        <taxon>Bacillati</taxon>
        <taxon>Actinomycetota</taxon>
        <taxon>Actinomycetes</taxon>
        <taxon>Kitasatosporales</taxon>
        <taxon>Streptomycetaceae</taxon>
        <taxon>Streptomyces</taxon>
    </lineage>
</organism>
<keyword evidence="2" id="KW-1133">Transmembrane helix</keyword>
<keyword evidence="2" id="KW-0812">Transmembrane</keyword>
<sequence>MTTRARILLRAWLFTWLHTWFQMPTWLRRPGVRRIVLRGAATLLPASAAVAVYAWTHWSMAGSSSSPPSTTVAVTVGLAGGVGALLAYVRLRADSGGLFGALFLAMALLAAVAAADATAARSGTAVCVVREVSSSEQHSSGEGGPPSKTVHRIKLRCPGGYPTELRDDRVVAAKGEEIRVAYDPRRRVSPEAAGRSTPWGAAVVTLGLTALSTLLAAWPRAADRAAGVAAGSSRPGRR</sequence>
<dbReference type="EMBL" id="QUAK01000021">
    <property type="protein sequence ID" value="RFU87951.1"/>
    <property type="molecule type" value="Genomic_DNA"/>
</dbReference>